<evidence type="ECO:0000259" key="3">
    <source>
        <dbReference type="PROSITE" id="PS50994"/>
    </source>
</evidence>
<dbReference type="WBParaSite" id="nRc.2.0.1.t05555-RA">
    <property type="protein sequence ID" value="nRc.2.0.1.t05555-RA"/>
    <property type="gene ID" value="nRc.2.0.1.g05555"/>
</dbReference>
<dbReference type="OMA" id="YGRKMRT"/>
<feature type="region of interest" description="Disordered" evidence="2">
    <location>
        <begin position="345"/>
        <end position="366"/>
    </location>
</feature>
<feature type="domain" description="Integrase catalytic" evidence="3">
    <location>
        <begin position="174"/>
        <end position="331"/>
    </location>
</feature>
<dbReference type="PANTHER" id="PTHR37984">
    <property type="entry name" value="PROTEIN CBG26694"/>
    <property type="match status" value="1"/>
</dbReference>
<reference evidence="5" key="1">
    <citation type="submission" date="2022-11" db="UniProtKB">
        <authorList>
            <consortium name="WormBaseParasite"/>
        </authorList>
    </citation>
    <scope>IDENTIFICATION</scope>
</reference>
<accession>A0A915HUV0</accession>
<dbReference type="GO" id="GO:0003676">
    <property type="term" value="F:nucleic acid binding"/>
    <property type="evidence" value="ECO:0007669"/>
    <property type="project" value="InterPro"/>
</dbReference>
<dbReference type="SUPFAM" id="SSF53098">
    <property type="entry name" value="Ribonuclease H-like"/>
    <property type="match status" value="1"/>
</dbReference>
<dbReference type="Gene3D" id="1.10.340.70">
    <property type="match status" value="1"/>
</dbReference>
<organism evidence="4 5">
    <name type="scientific">Romanomermis culicivorax</name>
    <name type="common">Nematode worm</name>
    <dbReference type="NCBI Taxonomy" id="13658"/>
    <lineage>
        <taxon>Eukaryota</taxon>
        <taxon>Metazoa</taxon>
        <taxon>Ecdysozoa</taxon>
        <taxon>Nematoda</taxon>
        <taxon>Enoplea</taxon>
        <taxon>Dorylaimia</taxon>
        <taxon>Mermithida</taxon>
        <taxon>Mermithoidea</taxon>
        <taxon>Mermithidae</taxon>
        <taxon>Romanomermis</taxon>
    </lineage>
</organism>
<dbReference type="GO" id="GO:0003964">
    <property type="term" value="F:RNA-directed DNA polymerase activity"/>
    <property type="evidence" value="ECO:0007669"/>
    <property type="project" value="UniProtKB-EC"/>
</dbReference>
<evidence type="ECO:0000313" key="5">
    <source>
        <dbReference type="WBParaSite" id="nRc.2.0.1.t05555-RA"/>
    </source>
</evidence>
<dbReference type="Pfam" id="PF00665">
    <property type="entry name" value="rve"/>
    <property type="match status" value="1"/>
</dbReference>
<evidence type="ECO:0000313" key="4">
    <source>
        <dbReference type="Proteomes" id="UP000887565"/>
    </source>
</evidence>
<dbReference type="InterPro" id="IPR001584">
    <property type="entry name" value="Integrase_cat-core"/>
</dbReference>
<dbReference type="AlphaFoldDB" id="A0A915HUV0"/>
<dbReference type="Proteomes" id="UP000887565">
    <property type="component" value="Unplaced"/>
</dbReference>
<dbReference type="PROSITE" id="PS50994">
    <property type="entry name" value="INTEGRASE"/>
    <property type="match status" value="1"/>
</dbReference>
<name>A0A915HUV0_ROMCU</name>
<dbReference type="PANTHER" id="PTHR37984:SF15">
    <property type="entry name" value="INTEGRASE CATALYTIC DOMAIN-CONTAINING PROTEIN"/>
    <property type="match status" value="1"/>
</dbReference>
<evidence type="ECO:0000256" key="2">
    <source>
        <dbReference type="SAM" id="MobiDB-lite"/>
    </source>
</evidence>
<dbReference type="GO" id="GO:0015074">
    <property type="term" value="P:DNA integration"/>
    <property type="evidence" value="ECO:0007669"/>
    <property type="project" value="InterPro"/>
</dbReference>
<dbReference type="Pfam" id="PF17921">
    <property type="entry name" value="Integrase_H2C2"/>
    <property type="match status" value="1"/>
</dbReference>
<protein>
    <recommendedName>
        <fullName evidence="1">RNA-directed DNA polymerase</fullName>
        <ecNumber evidence="1">2.7.7.49</ecNumber>
    </recommendedName>
</protein>
<dbReference type="InterPro" id="IPR050951">
    <property type="entry name" value="Retrovirus_Pol_polyprotein"/>
</dbReference>
<keyword evidence="4" id="KW-1185">Reference proteome</keyword>
<dbReference type="Gene3D" id="3.30.420.10">
    <property type="entry name" value="Ribonuclease H-like superfamily/Ribonuclease H"/>
    <property type="match status" value="1"/>
</dbReference>
<feature type="compositionally biased region" description="Basic and acidic residues" evidence="2">
    <location>
        <begin position="357"/>
        <end position="366"/>
    </location>
</feature>
<dbReference type="EC" id="2.7.7.49" evidence="1"/>
<sequence>MNVQWHSNKLKLLLHKFDPWHAQLAEFDYDIQHKPGSDNVIPNMLSRLPQPPPMKDDLLYLVIKLGNQCGWKANHRQDGYLTPYYIVRNNLAVDQGLLLKAYRIVAPSKLCRQLINKGHEGHPGIVRAKIKLCETYWWPSIAADIEERIRHCQGCQDSAKSNPRSRIPTDPLPLLKAPWEKIVIDFTGPFSMAPYQNRFAILVIDYLSSFPKVGLCPNHTAERTIEFLTELFTCYGNLAVLVSDNRPIYGSDAFTEFLSKRNIQHHATPVYHPQSNGKVEVFNPSLKFHAQAMATSNTPFAAAITELLARFRVERPYPETLSPAEIMFNQCARLPFEPCQSISEPAAPQLKKARQNVRFEEKHGPK</sequence>
<dbReference type="InterPro" id="IPR012337">
    <property type="entry name" value="RNaseH-like_sf"/>
</dbReference>
<evidence type="ECO:0000256" key="1">
    <source>
        <dbReference type="ARBA" id="ARBA00012493"/>
    </source>
</evidence>
<dbReference type="InterPro" id="IPR041588">
    <property type="entry name" value="Integrase_H2C2"/>
</dbReference>
<proteinExistence type="predicted"/>
<dbReference type="InterPro" id="IPR036397">
    <property type="entry name" value="RNaseH_sf"/>
</dbReference>